<dbReference type="Pfam" id="PF09262">
    <property type="entry name" value="PEX-1N"/>
    <property type="match status" value="1"/>
</dbReference>
<dbReference type="AlphaFoldDB" id="A0A165FA55"/>
<gene>
    <name evidence="4" type="ORF">EXIGLDRAFT_772494</name>
</gene>
<keyword evidence="1" id="KW-0547">Nucleotide-binding</keyword>
<feature type="domain" description="Peroxisomal ATPase PEX1 N-terminal C-lobe" evidence="3">
    <location>
        <begin position="31"/>
        <end position="71"/>
    </location>
</feature>
<proteinExistence type="predicted"/>
<reference evidence="4 5" key="1">
    <citation type="journal article" date="2016" name="Mol. Biol. Evol.">
        <title>Comparative Genomics of Early-Diverging Mushroom-Forming Fungi Provides Insights into the Origins of Lignocellulose Decay Capabilities.</title>
        <authorList>
            <person name="Nagy L.G."/>
            <person name="Riley R."/>
            <person name="Tritt A."/>
            <person name="Adam C."/>
            <person name="Daum C."/>
            <person name="Floudas D."/>
            <person name="Sun H."/>
            <person name="Yadav J.S."/>
            <person name="Pangilinan J."/>
            <person name="Larsson K.H."/>
            <person name="Matsuura K."/>
            <person name="Barry K."/>
            <person name="Labutti K."/>
            <person name="Kuo R."/>
            <person name="Ohm R.A."/>
            <person name="Bhattacharya S.S."/>
            <person name="Shirouzu T."/>
            <person name="Yoshinaga Y."/>
            <person name="Martin F.M."/>
            <person name="Grigoriev I.V."/>
            <person name="Hibbett D.S."/>
        </authorList>
    </citation>
    <scope>NUCLEOTIDE SEQUENCE [LARGE SCALE GENOMIC DNA]</scope>
    <source>
        <strain evidence="4 5">HHB12029</strain>
    </source>
</reference>
<dbReference type="InterPro" id="IPR029067">
    <property type="entry name" value="CDC48_domain_2-like_sf"/>
</dbReference>
<dbReference type="Proteomes" id="UP000077266">
    <property type="component" value="Unassembled WGS sequence"/>
</dbReference>
<sequence length="172" mass="18829">MRPVCDSQENARGDRTATRPACRQGGCDRTCSADDWEIIELHANYIEGSLLSQVRVAAVGQEVDAWVLGRTFDFTSGGTQCAIHPILAFAPYADGDQGAYPRAGRAFRACKALDRAIFKWDAAGLGEKENLRLRPGPFGRSSRLHSNMYISFARVLATLPSSVSTTPRIYSM</sequence>
<accession>A0A165FA55</accession>
<evidence type="ECO:0000259" key="3">
    <source>
        <dbReference type="Pfam" id="PF09262"/>
    </source>
</evidence>
<protein>
    <recommendedName>
        <fullName evidence="3">Peroxisomal ATPase PEX1 N-terminal C-lobe domain-containing protein</fullName>
    </recommendedName>
</protein>
<evidence type="ECO:0000313" key="4">
    <source>
        <dbReference type="EMBL" id="KZV88662.1"/>
    </source>
</evidence>
<dbReference type="Gene3D" id="3.10.330.10">
    <property type="match status" value="1"/>
</dbReference>
<evidence type="ECO:0000256" key="1">
    <source>
        <dbReference type="ARBA" id="ARBA00022741"/>
    </source>
</evidence>
<dbReference type="InterPro" id="IPR015342">
    <property type="entry name" value="PEX1-N_C-lobe"/>
</dbReference>
<evidence type="ECO:0000313" key="5">
    <source>
        <dbReference type="Proteomes" id="UP000077266"/>
    </source>
</evidence>
<dbReference type="GO" id="GO:0007031">
    <property type="term" value="P:peroxisome organization"/>
    <property type="evidence" value="ECO:0007669"/>
    <property type="project" value="InterPro"/>
</dbReference>
<dbReference type="SUPFAM" id="SSF54585">
    <property type="entry name" value="Cdc48 domain 2-like"/>
    <property type="match status" value="1"/>
</dbReference>
<dbReference type="InParanoid" id="A0A165FA55"/>
<dbReference type="OrthoDB" id="2187at2759"/>
<evidence type="ECO:0000256" key="2">
    <source>
        <dbReference type="ARBA" id="ARBA00022840"/>
    </source>
</evidence>
<keyword evidence="5" id="KW-1185">Reference proteome</keyword>
<dbReference type="GO" id="GO:0005777">
    <property type="term" value="C:peroxisome"/>
    <property type="evidence" value="ECO:0007669"/>
    <property type="project" value="InterPro"/>
</dbReference>
<organism evidence="4 5">
    <name type="scientific">Exidia glandulosa HHB12029</name>
    <dbReference type="NCBI Taxonomy" id="1314781"/>
    <lineage>
        <taxon>Eukaryota</taxon>
        <taxon>Fungi</taxon>
        <taxon>Dikarya</taxon>
        <taxon>Basidiomycota</taxon>
        <taxon>Agaricomycotina</taxon>
        <taxon>Agaricomycetes</taxon>
        <taxon>Auriculariales</taxon>
        <taxon>Exidiaceae</taxon>
        <taxon>Exidia</taxon>
    </lineage>
</organism>
<dbReference type="EMBL" id="KV426094">
    <property type="protein sequence ID" value="KZV88662.1"/>
    <property type="molecule type" value="Genomic_DNA"/>
</dbReference>
<keyword evidence="2" id="KW-0067">ATP-binding</keyword>
<dbReference type="GO" id="GO:0005524">
    <property type="term" value="F:ATP binding"/>
    <property type="evidence" value="ECO:0007669"/>
    <property type="project" value="UniProtKB-KW"/>
</dbReference>
<dbReference type="STRING" id="1314781.A0A165FA55"/>
<name>A0A165FA55_EXIGL</name>